<keyword evidence="2" id="KW-0808">Transferase</keyword>
<feature type="compositionally biased region" description="Gly residues" evidence="6">
    <location>
        <begin position="210"/>
        <end position="221"/>
    </location>
</feature>
<dbReference type="PANTHER" id="PTHR24056:SF546">
    <property type="entry name" value="CYCLIN-DEPENDENT KINASE 12"/>
    <property type="match status" value="1"/>
</dbReference>
<dbReference type="SMART" id="SM00220">
    <property type="entry name" value="S_TKc"/>
    <property type="match status" value="1"/>
</dbReference>
<accession>A0AAJ8LL84</accession>
<evidence type="ECO:0000256" key="6">
    <source>
        <dbReference type="SAM" id="MobiDB-lite"/>
    </source>
</evidence>
<dbReference type="InterPro" id="IPR050108">
    <property type="entry name" value="CDK"/>
</dbReference>
<evidence type="ECO:0000256" key="3">
    <source>
        <dbReference type="ARBA" id="ARBA00022741"/>
    </source>
</evidence>
<evidence type="ECO:0000256" key="2">
    <source>
        <dbReference type="ARBA" id="ARBA00022679"/>
    </source>
</evidence>
<dbReference type="Proteomes" id="UP000322225">
    <property type="component" value="Chromosome 7"/>
</dbReference>
<dbReference type="PANTHER" id="PTHR24056">
    <property type="entry name" value="CELL DIVISION PROTEIN KINASE"/>
    <property type="match status" value="1"/>
</dbReference>
<gene>
    <name evidence="8" type="ORF">CI109_104348</name>
</gene>
<organism evidence="8 9">
    <name type="scientific">Kwoniella shandongensis</name>
    <dbReference type="NCBI Taxonomy" id="1734106"/>
    <lineage>
        <taxon>Eukaryota</taxon>
        <taxon>Fungi</taxon>
        <taxon>Dikarya</taxon>
        <taxon>Basidiomycota</taxon>
        <taxon>Agaricomycotina</taxon>
        <taxon>Tremellomycetes</taxon>
        <taxon>Tremellales</taxon>
        <taxon>Cryptococcaceae</taxon>
        <taxon>Kwoniella</taxon>
    </lineage>
</organism>
<dbReference type="GO" id="GO:0005524">
    <property type="term" value="F:ATP binding"/>
    <property type="evidence" value="ECO:0007669"/>
    <property type="project" value="UniProtKB-KW"/>
</dbReference>
<dbReference type="PROSITE" id="PS50011">
    <property type="entry name" value="PROTEIN_KINASE_DOM"/>
    <property type="match status" value="1"/>
</dbReference>
<keyword evidence="9" id="KW-1185">Reference proteome</keyword>
<dbReference type="GO" id="GO:0030332">
    <property type="term" value="F:cyclin binding"/>
    <property type="evidence" value="ECO:0007669"/>
    <property type="project" value="TreeGrafter"/>
</dbReference>
<dbReference type="GO" id="GO:0008024">
    <property type="term" value="C:cyclin/CDK positive transcription elongation factor complex"/>
    <property type="evidence" value="ECO:0007669"/>
    <property type="project" value="TreeGrafter"/>
</dbReference>
<name>A0AAJ8LL84_9TREE</name>
<dbReference type="SUPFAM" id="SSF56112">
    <property type="entry name" value="Protein kinase-like (PK-like)"/>
    <property type="match status" value="1"/>
</dbReference>
<evidence type="ECO:0000313" key="9">
    <source>
        <dbReference type="Proteomes" id="UP000322225"/>
    </source>
</evidence>
<reference evidence="8" key="1">
    <citation type="submission" date="2017-08" db="EMBL/GenBank/DDBJ databases">
        <authorList>
            <person name="Cuomo C."/>
            <person name="Billmyre B."/>
            <person name="Heitman J."/>
        </authorList>
    </citation>
    <scope>NUCLEOTIDE SEQUENCE</scope>
    <source>
        <strain evidence="8">CBS 12478</strain>
    </source>
</reference>
<evidence type="ECO:0000259" key="7">
    <source>
        <dbReference type="PROSITE" id="PS50011"/>
    </source>
</evidence>
<proteinExistence type="predicted"/>
<keyword evidence="1" id="KW-0723">Serine/threonine-protein kinase</keyword>
<dbReference type="GeneID" id="43589554"/>
<keyword evidence="3" id="KW-0547">Nucleotide-binding</keyword>
<evidence type="ECO:0000256" key="1">
    <source>
        <dbReference type="ARBA" id="ARBA00022527"/>
    </source>
</evidence>
<dbReference type="InterPro" id="IPR000719">
    <property type="entry name" value="Prot_kinase_dom"/>
</dbReference>
<keyword evidence="5" id="KW-0067">ATP-binding</keyword>
<dbReference type="AlphaFoldDB" id="A0AAJ8LL84"/>
<evidence type="ECO:0000256" key="5">
    <source>
        <dbReference type="ARBA" id="ARBA00022840"/>
    </source>
</evidence>
<reference evidence="8" key="2">
    <citation type="submission" date="2024-01" db="EMBL/GenBank/DDBJ databases">
        <title>Comparative genomics of Cryptococcus and Kwoniella reveals pathogenesis evolution and contrasting modes of karyotype evolution via chromosome fusion or intercentromeric recombination.</title>
        <authorList>
            <person name="Coelho M.A."/>
            <person name="David-Palma M."/>
            <person name="Shea T."/>
            <person name="Bowers K."/>
            <person name="McGinley-Smith S."/>
            <person name="Mohammad A.W."/>
            <person name="Gnirke A."/>
            <person name="Yurkov A.M."/>
            <person name="Nowrousian M."/>
            <person name="Sun S."/>
            <person name="Cuomo C.A."/>
            <person name="Heitman J."/>
        </authorList>
    </citation>
    <scope>NUCLEOTIDE SEQUENCE</scope>
    <source>
        <strain evidence="8">CBS 12478</strain>
    </source>
</reference>
<feature type="region of interest" description="Disordered" evidence="6">
    <location>
        <begin position="290"/>
        <end position="331"/>
    </location>
</feature>
<sequence>MHVIFPIAHGRQATLLAYHVSASTGTALDLDPVSNDQDHVSDHGGAPGWRGIKVVHAPKSGKTRGSKPHDVVKEVIILRKISHPNVVRLLGYEYDEQRIEHRLFLPLYITTLSDLLADPSFPFPERPESGTKDDASDQLDQSAVVIPTILTYQLLSAISYLHALDPPIAHRDINPSNVMFDIHGDLKLVDFGTAWVKDNRFKQNESSPAGGDGTLGVGGDGMDMRGWNDKEDEWEETYGDMCCDVGTGPYRAPELLFSPTEYDPLALDLWSTGVIMSQLFRPFTVTSTSMSPYRDGMAPEEDDEDEYDPLDHNRDQPPPGSSQARQSGKRQPLFDDTFGSLGLAASVFKVLGTPTKENWPDFDNLPDAGKIEFPTTSPVELSSLLPERDHMGLLAPHILQLIEGLLVLDPRRRIPARQALESPWFDVLRDSRGSGELIFKYRHLMRSWIEQGIRRYERLAERSREE</sequence>
<feature type="compositionally biased region" description="Acidic residues" evidence="6">
    <location>
        <begin position="298"/>
        <end position="308"/>
    </location>
</feature>
<dbReference type="EMBL" id="CP144057">
    <property type="protein sequence ID" value="WWD19879.1"/>
    <property type="molecule type" value="Genomic_DNA"/>
</dbReference>
<dbReference type="Gene3D" id="3.30.200.20">
    <property type="entry name" value="Phosphorylase Kinase, domain 1"/>
    <property type="match status" value="1"/>
</dbReference>
<dbReference type="Pfam" id="PF00069">
    <property type="entry name" value="Pkinase"/>
    <property type="match status" value="2"/>
</dbReference>
<feature type="domain" description="Protein kinase" evidence="7">
    <location>
        <begin position="1"/>
        <end position="425"/>
    </location>
</feature>
<keyword evidence="4" id="KW-0418">Kinase</keyword>
<dbReference type="Gene3D" id="1.10.510.10">
    <property type="entry name" value="Transferase(Phosphotransferase) domain 1"/>
    <property type="match status" value="1"/>
</dbReference>
<protein>
    <recommendedName>
        <fullName evidence="7">Protein kinase domain-containing protein</fullName>
    </recommendedName>
</protein>
<dbReference type="KEGG" id="ksn:43589554"/>
<evidence type="ECO:0000256" key="4">
    <source>
        <dbReference type="ARBA" id="ARBA00022777"/>
    </source>
</evidence>
<dbReference type="GO" id="GO:0008353">
    <property type="term" value="F:RNA polymerase II CTD heptapeptide repeat kinase activity"/>
    <property type="evidence" value="ECO:0007669"/>
    <property type="project" value="TreeGrafter"/>
</dbReference>
<evidence type="ECO:0000313" key="8">
    <source>
        <dbReference type="EMBL" id="WWD19879.1"/>
    </source>
</evidence>
<dbReference type="GO" id="GO:0032968">
    <property type="term" value="P:positive regulation of transcription elongation by RNA polymerase II"/>
    <property type="evidence" value="ECO:0007669"/>
    <property type="project" value="TreeGrafter"/>
</dbReference>
<dbReference type="InterPro" id="IPR011009">
    <property type="entry name" value="Kinase-like_dom_sf"/>
</dbReference>
<feature type="region of interest" description="Disordered" evidence="6">
    <location>
        <begin position="202"/>
        <end position="223"/>
    </location>
</feature>
<dbReference type="RefSeq" id="XP_065823551.1">
    <property type="nucleotide sequence ID" value="XM_065967479.1"/>
</dbReference>